<dbReference type="Pfam" id="PF01012">
    <property type="entry name" value="ETF"/>
    <property type="match status" value="1"/>
</dbReference>
<dbReference type="GO" id="GO:0033539">
    <property type="term" value="P:fatty acid beta-oxidation using acyl-CoA dehydrogenase"/>
    <property type="evidence" value="ECO:0007669"/>
    <property type="project" value="TreeGrafter"/>
</dbReference>
<comment type="cofactor">
    <cofactor evidence="9">
        <name>FAD</name>
        <dbReference type="ChEBI" id="CHEBI:57692"/>
    </cofactor>
    <text evidence="9">Binds 1 FAD per dimer.</text>
</comment>
<dbReference type="InterPro" id="IPR014730">
    <property type="entry name" value="ETF_a/b_N"/>
</dbReference>
<dbReference type="PANTHER" id="PTHR43153:SF1">
    <property type="entry name" value="ELECTRON TRANSFER FLAVOPROTEIN SUBUNIT ALPHA, MITOCHONDRIAL"/>
    <property type="match status" value="1"/>
</dbReference>
<dbReference type="Gene3D" id="3.40.50.1220">
    <property type="entry name" value="TPP-binding domain"/>
    <property type="match status" value="1"/>
</dbReference>
<evidence type="ECO:0000256" key="1">
    <source>
        <dbReference type="ARBA" id="ARBA00005817"/>
    </source>
</evidence>
<feature type="domain" description="Electron transfer flavoprotein alpha/beta-subunit N-terminal" evidence="10">
    <location>
        <begin position="3"/>
        <end position="181"/>
    </location>
</feature>
<evidence type="ECO:0000256" key="3">
    <source>
        <dbReference type="ARBA" id="ARBA00022630"/>
    </source>
</evidence>
<proteinExistence type="inferred from homology"/>
<dbReference type="FunFam" id="3.40.50.1220:FF:000001">
    <property type="entry name" value="Electron transfer flavoprotein, alpha subunit"/>
    <property type="match status" value="1"/>
</dbReference>
<comment type="similarity">
    <text evidence="1">Belongs to the ETF alpha-subunit/FixB family.</text>
</comment>
<dbReference type="InterPro" id="IPR033947">
    <property type="entry name" value="ETF_alpha_N"/>
</dbReference>
<evidence type="ECO:0000313" key="12">
    <source>
        <dbReference type="Proteomes" id="UP000570514"/>
    </source>
</evidence>
<dbReference type="GO" id="GO:0009055">
    <property type="term" value="F:electron transfer activity"/>
    <property type="evidence" value="ECO:0007669"/>
    <property type="project" value="InterPro"/>
</dbReference>
<reference evidence="11 12" key="1">
    <citation type="submission" date="2020-03" db="EMBL/GenBank/DDBJ databases">
        <title>Genomic Encyclopedia of Type Strains, Phase IV (KMG-IV): sequencing the most valuable type-strain genomes for metagenomic binning, comparative biology and taxonomic classification.</title>
        <authorList>
            <person name="Goeker M."/>
        </authorList>
    </citation>
    <scope>NUCLEOTIDE SEQUENCE [LARGE SCALE GENOMIC DNA]</scope>
    <source>
        <strain evidence="11 12">DSM 19867</strain>
    </source>
</reference>
<dbReference type="InterPro" id="IPR018206">
    <property type="entry name" value="ETF_asu_C_CS"/>
</dbReference>
<keyword evidence="5" id="KW-0249">Electron transport</keyword>
<dbReference type="SMART" id="SM00893">
    <property type="entry name" value="ETF"/>
    <property type="match status" value="1"/>
</dbReference>
<dbReference type="InterPro" id="IPR001308">
    <property type="entry name" value="ETF_a/FixB"/>
</dbReference>
<evidence type="ECO:0000256" key="4">
    <source>
        <dbReference type="ARBA" id="ARBA00022827"/>
    </source>
</evidence>
<comment type="function">
    <text evidence="6">The electron transfer flavoprotein serves as a specific electron acceptor for other dehydrogenases. It transfers the electrons to the main respiratory chain via ETF-ubiquinone oxidoreductase (ETF dehydrogenase).</text>
</comment>
<evidence type="ECO:0000256" key="7">
    <source>
        <dbReference type="ARBA" id="ARBA00068674"/>
    </source>
</evidence>
<dbReference type="AlphaFoldDB" id="A0A846MWI6"/>
<keyword evidence="4 9" id="KW-0274">FAD</keyword>
<feature type="binding site" evidence="9">
    <location>
        <position position="201"/>
    </location>
    <ligand>
        <name>FAD</name>
        <dbReference type="ChEBI" id="CHEBI:57692"/>
    </ligand>
</feature>
<dbReference type="GO" id="GO:0050660">
    <property type="term" value="F:flavin adenine dinucleotide binding"/>
    <property type="evidence" value="ECO:0007669"/>
    <property type="project" value="InterPro"/>
</dbReference>
<dbReference type="SUPFAM" id="SSF52467">
    <property type="entry name" value="DHS-like NAD/FAD-binding domain"/>
    <property type="match status" value="1"/>
</dbReference>
<evidence type="ECO:0000256" key="5">
    <source>
        <dbReference type="ARBA" id="ARBA00022982"/>
    </source>
</evidence>
<dbReference type="PROSITE" id="PS00696">
    <property type="entry name" value="ETF_ALPHA"/>
    <property type="match status" value="1"/>
</dbReference>
<dbReference type="Pfam" id="PF00766">
    <property type="entry name" value="ETF_alpha"/>
    <property type="match status" value="1"/>
</dbReference>
<dbReference type="InterPro" id="IPR014729">
    <property type="entry name" value="Rossmann-like_a/b/a_fold"/>
</dbReference>
<evidence type="ECO:0000256" key="6">
    <source>
        <dbReference type="ARBA" id="ARBA00025649"/>
    </source>
</evidence>
<dbReference type="RefSeq" id="WP_167081920.1">
    <property type="nucleotide sequence ID" value="NZ_BAAADC010000001.1"/>
</dbReference>
<feature type="binding site" evidence="9">
    <location>
        <begin position="257"/>
        <end position="264"/>
    </location>
    <ligand>
        <name>FAD</name>
        <dbReference type="ChEBI" id="CHEBI:57692"/>
    </ligand>
</feature>
<feature type="binding site" evidence="9">
    <location>
        <begin position="226"/>
        <end position="227"/>
    </location>
    <ligand>
        <name>FAD</name>
        <dbReference type="ChEBI" id="CHEBI:57692"/>
    </ligand>
</feature>
<evidence type="ECO:0000256" key="8">
    <source>
        <dbReference type="ARBA" id="ARBA00079299"/>
    </source>
</evidence>
<feature type="binding site" evidence="9">
    <location>
        <position position="278"/>
    </location>
    <ligand>
        <name>FAD</name>
        <dbReference type="ChEBI" id="CHEBI:57692"/>
    </ligand>
</feature>
<dbReference type="PANTHER" id="PTHR43153">
    <property type="entry name" value="ELECTRON TRANSFER FLAVOPROTEIN ALPHA"/>
    <property type="match status" value="1"/>
</dbReference>
<sequence length="310" mass="31498">MASLVLAEHNNSTLSEATARAVTAARHLGEPVHVLIAGSGCGGAADEAVLLQGVDTVVVADDPRYAHMLAEPVAMLILSLASGYASVLAPATANGKNILPRVAALLDVPQISDVTRILSPDHFERPAYAGSVIETVAAPDGKKVLTVRVSAFAPAPSGGAALMVSIPPAADPGLSEFLDETPALSGRPELSSAKIVVAGGRGLHTAENFHHLERIADKLGAAVGASRAAVDAGFAANACQIGQTGQSVAPDLYLALGISGAIQHLAGIKDAKVIVAINKDEEAPIFGIADYGLVADLFQALPELELALGK</sequence>
<evidence type="ECO:0000313" key="11">
    <source>
        <dbReference type="EMBL" id="NIK87918.1"/>
    </source>
</evidence>
<evidence type="ECO:0000256" key="2">
    <source>
        <dbReference type="ARBA" id="ARBA00022448"/>
    </source>
</evidence>
<dbReference type="Gene3D" id="3.40.50.620">
    <property type="entry name" value="HUPs"/>
    <property type="match status" value="1"/>
</dbReference>
<evidence type="ECO:0000259" key="10">
    <source>
        <dbReference type="SMART" id="SM00893"/>
    </source>
</evidence>
<gene>
    <name evidence="11" type="ORF">FHS83_001236</name>
</gene>
<dbReference type="CDD" id="cd01715">
    <property type="entry name" value="ETF_alpha"/>
    <property type="match status" value="1"/>
</dbReference>
<dbReference type="PIRSF" id="PIRSF000089">
    <property type="entry name" value="Electra_flavoP_a"/>
    <property type="match status" value="1"/>
</dbReference>
<name>A0A846MWI6_9PROT</name>
<dbReference type="SUPFAM" id="SSF52402">
    <property type="entry name" value="Adenine nucleotide alpha hydrolases-like"/>
    <property type="match status" value="1"/>
</dbReference>
<dbReference type="Proteomes" id="UP000570514">
    <property type="component" value="Unassembled WGS sequence"/>
</dbReference>
<evidence type="ECO:0000256" key="9">
    <source>
        <dbReference type="PIRSR" id="PIRSR000089-1"/>
    </source>
</evidence>
<keyword evidence="3" id="KW-0285">Flavoprotein</keyword>
<feature type="binding site" evidence="9">
    <location>
        <begin position="240"/>
        <end position="244"/>
    </location>
    <ligand>
        <name>FAD</name>
        <dbReference type="ChEBI" id="CHEBI:57692"/>
    </ligand>
</feature>
<dbReference type="InterPro" id="IPR029035">
    <property type="entry name" value="DHS-like_NAD/FAD-binding_dom"/>
</dbReference>
<dbReference type="EMBL" id="JAASRM010000001">
    <property type="protein sequence ID" value="NIK87918.1"/>
    <property type="molecule type" value="Genomic_DNA"/>
</dbReference>
<protein>
    <recommendedName>
        <fullName evidence="7">Electron transfer flavoprotein subunit alpha</fullName>
    </recommendedName>
    <alternativeName>
        <fullName evidence="8">Electron transfer flavoprotein large subunit</fullName>
    </alternativeName>
</protein>
<accession>A0A846MWI6</accession>
<organism evidence="11 12">
    <name type="scientific">Rhizomicrobium palustre</name>
    <dbReference type="NCBI Taxonomy" id="189966"/>
    <lineage>
        <taxon>Bacteria</taxon>
        <taxon>Pseudomonadati</taxon>
        <taxon>Pseudomonadota</taxon>
        <taxon>Alphaproteobacteria</taxon>
        <taxon>Micropepsales</taxon>
        <taxon>Micropepsaceae</taxon>
        <taxon>Rhizomicrobium</taxon>
    </lineage>
</organism>
<comment type="caution">
    <text evidence="11">The sequence shown here is derived from an EMBL/GenBank/DDBJ whole genome shotgun (WGS) entry which is preliminary data.</text>
</comment>
<keyword evidence="12" id="KW-1185">Reference proteome</keyword>
<dbReference type="InterPro" id="IPR014731">
    <property type="entry name" value="ETF_asu_C"/>
</dbReference>
<keyword evidence="2" id="KW-0813">Transport</keyword>